<protein>
    <submittedName>
        <fullName evidence="1">Uncharacterized protein</fullName>
    </submittedName>
</protein>
<proteinExistence type="predicted"/>
<evidence type="ECO:0000313" key="1">
    <source>
        <dbReference type="EMBL" id="CAF4771062.1"/>
    </source>
</evidence>
<accession>A0A8S3B0E5</accession>
<dbReference type="Proteomes" id="UP000681720">
    <property type="component" value="Unassembled WGS sequence"/>
</dbReference>
<name>A0A8S3B0E5_9BILA</name>
<organism evidence="1 3">
    <name type="scientific">Rotaria magnacalcarata</name>
    <dbReference type="NCBI Taxonomy" id="392030"/>
    <lineage>
        <taxon>Eukaryota</taxon>
        <taxon>Metazoa</taxon>
        <taxon>Spiralia</taxon>
        <taxon>Gnathifera</taxon>
        <taxon>Rotifera</taxon>
        <taxon>Eurotatoria</taxon>
        <taxon>Bdelloidea</taxon>
        <taxon>Philodinida</taxon>
        <taxon>Philodinidae</taxon>
        <taxon>Rotaria</taxon>
    </lineage>
</organism>
<dbReference type="AlphaFoldDB" id="A0A8S3B0E5"/>
<sequence>KNGNDIPLVEQETFNCTLFNLMGTRIGTCDVAVRFCHYGTTIVIHLPMFNDGAVVKTDTK</sequence>
<dbReference type="EMBL" id="CAJOBJ010197144">
    <property type="protein sequence ID" value="CAF4972150.1"/>
    <property type="molecule type" value="Genomic_DNA"/>
</dbReference>
<gene>
    <name evidence="1" type="ORF">BYL167_LOCUS46915</name>
    <name evidence="2" type="ORF">GIL414_LOCUS55483</name>
</gene>
<comment type="caution">
    <text evidence="1">The sequence shown here is derived from an EMBL/GenBank/DDBJ whole genome shotgun (WGS) entry which is preliminary data.</text>
</comment>
<evidence type="ECO:0000313" key="3">
    <source>
        <dbReference type="Proteomes" id="UP000681967"/>
    </source>
</evidence>
<evidence type="ECO:0000313" key="2">
    <source>
        <dbReference type="EMBL" id="CAF4972150.1"/>
    </source>
</evidence>
<dbReference type="EMBL" id="CAJOBH010133667">
    <property type="protein sequence ID" value="CAF4771062.1"/>
    <property type="molecule type" value="Genomic_DNA"/>
</dbReference>
<reference evidence="1" key="1">
    <citation type="submission" date="2021-02" db="EMBL/GenBank/DDBJ databases">
        <authorList>
            <person name="Nowell W R."/>
        </authorList>
    </citation>
    <scope>NUCLEOTIDE SEQUENCE</scope>
</reference>
<feature type="non-terminal residue" evidence="1">
    <location>
        <position position="1"/>
    </location>
</feature>
<dbReference type="Proteomes" id="UP000681967">
    <property type="component" value="Unassembled WGS sequence"/>
</dbReference>